<protein>
    <submittedName>
        <fullName evidence="1">Uncharacterized protein</fullName>
    </submittedName>
</protein>
<keyword evidence="2" id="KW-1185">Reference proteome</keyword>
<proteinExistence type="predicted"/>
<reference evidence="2" key="1">
    <citation type="journal article" date="2023" name="Nat. Plants">
        <title>Single-cell RNA sequencing provides a high-resolution roadmap for understanding the multicellular compartmentation of specialized metabolism.</title>
        <authorList>
            <person name="Sun S."/>
            <person name="Shen X."/>
            <person name="Li Y."/>
            <person name="Li Y."/>
            <person name="Wang S."/>
            <person name="Li R."/>
            <person name="Zhang H."/>
            <person name="Shen G."/>
            <person name="Guo B."/>
            <person name="Wei J."/>
            <person name="Xu J."/>
            <person name="St-Pierre B."/>
            <person name="Chen S."/>
            <person name="Sun C."/>
        </authorList>
    </citation>
    <scope>NUCLEOTIDE SEQUENCE [LARGE SCALE GENOMIC DNA]</scope>
</reference>
<sequence>MGKASKWFRGLLGLKKPSDSTSSSSPSQPFTTTSKQPPPKKKWSFVKSYREKDQQLQNFHHKPLIQRYETENFPLPSVEGDDDSSKHAVAVAEATKAAAVAAVVAAEAAAAVVRLTSSGRAITTDATSMTTSYLSGKCVGYGDPEEWAAVMIQSHFRAYLSRRALKALKALVRLQALIRGELVRRHTAAMLQQMQALVRAQARARRSQIVESPVKSNQFNHQGPATPEKFEPMIRARSLKHGENLMFRRNGLKSNGKVYSHHDKANTGSNCMDSGTEARSWDQEGDKILEVDNGKPHTMISRRRNLFHSCHPSIGSDQYSHSFTTSKESTAHHTTALSPSSCEVQSWRFSQEDEEPYCTIDNSPLNYSASSKEYATNKGLITPTKSDCSRSCLSVYSDHPNYMAYTESSKAKIRSLSAPKQRVPQYERSSSTKRYSIHGYGGDSRMNVQRVSSLHANFTNKAYPGSGRLDRLGMPVREELISFSGGHWHRY</sequence>
<dbReference type="Proteomes" id="UP001060085">
    <property type="component" value="Linkage Group LG07"/>
</dbReference>
<comment type="caution">
    <text evidence="1">The sequence shown here is derived from an EMBL/GenBank/DDBJ whole genome shotgun (WGS) entry which is preliminary data.</text>
</comment>
<gene>
    <name evidence="1" type="ORF">M9H77_32734</name>
</gene>
<evidence type="ECO:0000313" key="1">
    <source>
        <dbReference type="EMBL" id="KAI5655547.1"/>
    </source>
</evidence>
<evidence type="ECO:0000313" key="2">
    <source>
        <dbReference type="Proteomes" id="UP001060085"/>
    </source>
</evidence>
<organism evidence="1 2">
    <name type="scientific">Catharanthus roseus</name>
    <name type="common">Madagascar periwinkle</name>
    <name type="synonym">Vinca rosea</name>
    <dbReference type="NCBI Taxonomy" id="4058"/>
    <lineage>
        <taxon>Eukaryota</taxon>
        <taxon>Viridiplantae</taxon>
        <taxon>Streptophyta</taxon>
        <taxon>Embryophyta</taxon>
        <taxon>Tracheophyta</taxon>
        <taxon>Spermatophyta</taxon>
        <taxon>Magnoliopsida</taxon>
        <taxon>eudicotyledons</taxon>
        <taxon>Gunneridae</taxon>
        <taxon>Pentapetalae</taxon>
        <taxon>asterids</taxon>
        <taxon>lamiids</taxon>
        <taxon>Gentianales</taxon>
        <taxon>Apocynaceae</taxon>
        <taxon>Rauvolfioideae</taxon>
        <taxon>Vinceae</taxon>
        <taxon>Catharanthinae</taxon>
        <taxon>Catharanthus</taxon>
    </lineage>
</organism>
<name>A0ACC0A6H2_CATRO</name>
<dbReference type="EMBL" id="CM044707">
    <property type="protein sequence ID" value="KAI5655547.1"/>
    <property type="molecule type" value="Genomic_DNA"/>
</dbReference>
<accession>A0ACC0A6H2</accession>